<gene>
    <name evidence="1" type="ORF">QO010_000690</name>
</gene>
<name>A0ABU0ILN6_9CAUL</name>
<reference evidence="1 2" key="1">
    <citation type="submission" date="2023-07" db="EMBL/GenBank/DDBJ databases">
        <title>Genomic Encyclopedia of Type Strains, Phase IV (KMG-IV): sequencing the most valuable type-strain genomes for metagenomic binning, comparative biology and taxonomic classification.</title>
        <authorList>
            <person name="Goeker M."/>
        </authorList>
    </citation>
    <scope>NUCLEOTIDE SEQUENCE [LARGE SCALE GENOMIC DNA]</scope>
    <source>
        <strain evidence="1 2">DSM 18695</strain>
    </source>
</reference>
<sequence length="76" mass="8286">MAKQQPQPKLPVGRKPSHRLFRVLGDGDAANWTPIGAAWPHKDGLGFSISCDAVPLQGRIVLRFITDRPQAEGGQQ</sequence>
<dbReference type="RefSeq" id="WP_307345996.1">
    <property type="nucleotide sequence ID" value="NZ_JAUSVS010000001.1"/>
</dbReference>
<dbReference type="EMBL" id="JAUSVS010000001">
    <property type="protein sequence ID" value="MDQ0462942.1"/>
    <property type="molecule type" value="Genomic_DNA"/>
</dbReference>
<protein>
    <submittedName>
        <fullName evidence="1">Uncharacterized protein</fullName>
    </submittedName>
</protein>
<evidence type="ECO:0000313" key="2">
    <source>
        <dbReference type="Proteomes" id="UP001228905"/>
    </source>
</evidence>
<dbReference type="Proteomes" id="UP001228905">
    <property type="component" value="Unassembled WGS sequence"/>
</dbReference>
<comment type="caution">
    <text evidence="1">The sequence shown here is derived from an EMBL/GenBank/DDBJ whole genome shotgun (WGS) entry which is preliminary data.</text>
</comment>
<keyword evidence="2" id="KW-1185">Reference proteome</keyword>
<organism evidence="1 2">
    <name type="scientific">Caulobacter ginsengisoli</name>
    <dbReference type="NCBI Taxonomy" id="400775"/>
    <lineage>
        <taxon>Bacteria</taxon>
        <taxon>Pseudomonadati</taxon>
        <taxon>Pseudomonadota</taxon>
        <taxon>Alphaproteobacteria</taxon>
        <taxon>Caulobacterales</taxon>
        <taxon>Caulobacteraceae</taxon>
        <taxon>Caulobacter</taxon>
    </lineage>
</organism>
<proteinExistence type="predicted"/>
<evidence type="ECO:0000313" key="1">
    <source>
        <dbReference type="EMBL" id="MDQ0462942.1"/>
    </source>
</evidence>
<accession>A0ABU0ILN6</accession>